<protein>
    <submittedName>
        <fullName evidence="1">Cytochrome C biogenesis protein CcdA</fullName>
    </submittedName>
</protein>
<proteinExistence type="predicted"/>
<dbReference type="PANTHER" id="PTHR31272:SF4">
    <property type="entry name" value="CYTOCHROME C-TYPE BIOGENESIS PROTEIN HI_1454-RELATED"/>
    <property type="match status" value="1"/>
</dbReference>
<dbReference type="RefSeq" id="WP_083046198.1">
    <property type="nucleotide sequence ID" value="NZ_AP022575.1"/>
</dbReference>
<dbReference type="KEGG" id="mshj:MSHI_22300"/>
<dbReference type="InterPro" id="IPR051790">
    <property type="entry name" value="Cytochrome_c-biogenesis_DsbD"/>
</dbReference>
<name>A0A7I7MPZ1_9MYCO</name>
<dbReference type="EMBL" id="AP022575">
    <property type="protein sequence ID" value="BBX74324.1"/>
    <property type="molecule type" value="Genomic_DNA"/>
</dbReference>
<evidence type="ECO:0000313" key="1">
    <source>
        <dbReference type="EMBL" id="BBX74324.1"/>
    </source>
</evidence>
<dbReference type="OrthoDB" id="5244297at2"/>
<dbReference type="PANTHER" id="PTHR31272">
    <property type="entry name" value="CYTOCHROME C-TYPE BIOGENESIS PROTEIN HI_1454-RELATED"/>
    <property type="match status" value="1"/>
</dbReference>
<accession>A0A7I7MPZ1</accession>
<reference evidence="1 2" key="1">
    <citation type="journal article" date="2019" name="Emerg. Microbes Infect.">
        <title>Comprehensive subspecies identification of 175 nontuberculous mycobacteria species based on 7547 genomic profiles.</title>
        <authorList>
            <person name="Matsumoto Y."/>
            <person name="Kinjo T."/>
            <person name="Motooka D."/>
            <person name="Nabeya D."/>
            <person name="Jung N."/>
            <person name="Uechi K."/>
            <person name="Horii T."/>
            <person name="Iida T."/>
            <person name="Fujita J."/>
            <person name="Nakamura S."/>
        </authorList>
    </citation>
    <scope>NUCLEOTIDE SEQUENCE [LARGE SCALE GENOMIC DNA]</scope>
    <source>
        <strain evidence="1 2">JCM 14233</strain>
    </source>
</reference>
<sequence>MDRALVGLAFAAGLVAALNPCGFALLPAYLLFVVRGQHSGARREPVSPLGGVGRALAATVVMALGFVTVFGLFGALTISAAATMQRYLPYVTVLIGAVLVGLGVWLLSGHELTAPRPLRARWAPTVRLGSMYGYGVSYALASLSCTIGPFLAVTGAGLRGGSVVGSVAIYLAYVSGLTLVVGVLAIAAAAASSALVDRMRRILPFVNRIGGGLLVLVGLYVGYYGLYELRLIMGTGANPQDWVIHAAGRLQGALAGWVHRHGGWPWALALAALVTGALASTWYRRMRR</sequence>
<organism evidence="1 2">
    <name type="scientific">Mycobacterium shinjukuense</name>
    <dbReference type="NCBI Taxonomy" id="398694"/>
    <lineage>
        <taxon>Bacteria</taxon>
        <taxon>Bacillati</taxon>
        <taxon>Actinomycetota</taxon>
        <taxon>Actinomycetes</taxon>
        <taxon>Mycobacteriales</taxon>
        <taxon>Mycobacteriaceae</taxon>
        <taxon>Mycobacterium</taxon>
    </lineage>
</organism>
<keyword evidence="2" id="KW-1185">Reference proteome</keyword>
<dbReference type="AlphaFoldDB" id="A0A7I7MPZ1"/>
<evidence type="ECO:0000313" key="2">
    <source>
        <dbReference type="Proteomes" id="UP000467236"/>
    </source>
</evidence>
<gene>
    <name evidence="1" type="ORF">MSHI_22300</name>
</gene>
<dbReference type="Proteomes" id="UP000467236">
    <property type="component" value="Chromosome"/>
</dbReference>